<evidence type="ECO:0000256" key="1">
    <source>
        <dbReference type="ARBA" id="ARBA00010331"/>
    </source>
</evidence>
<evidence type="ECO:0000256" key="2">
    <source>
        <dbReference type="SAM" id="MobiDB-lite"/>
    </source>
</evidence>
<feature type="compositionally biased region" description="Basic and acidic residues" evidence="2">
    <location>
        <begin position="338"/>
        <end position="358"/>
    </location>
</feature>
<dbReference type="InterPro" id="IPR004097">
    <property type="entry name" value="DHHA2"/>
</dbReference>
<evidence type="ECO:0000313" key="4">
    <source>
        <dbReference type="EMBL" id="KAL3390803.1"/>
    </source>
</evidence>
<protein>
    <recommendedName>
        <fullName evidence="3">DHHA2 domain-containing protein</fullName>
    </recommendedName>
</protein>
<dbReference type="EMBL" id="JBJJXI010000116">
    <property type="protein sequence ID" value="KAL3390803.1"/>
    <property type="molecule type" value="Genomic_DNA"/>
</dbReference>
<dbReference type="SMART" id="SM01131">
    <property type="entry name" value="DHHA2"/>
    <property type="match status" value="1"/>
</dbReference>
<evidence type="ECO:0000259" key="3">
    <source>
        <dbReference type="SMART" id="SM01131"/>
    </source>
</evidence>
<evidence type="ECO:0000313" key="5">
    <source>
        <dbReference type="Proteomes" id="UP001627154"/>
    </source>
</evidence>
<dbReference type="PANTHER" id="PTHR12112:SF39">
    <property type="entry name" value="EG:152A3.5 PROTEIN (FBGN0003116_PN PROTEIN)"/>
    <property type="match status" value="1"/>
</dbReference>
<accession>A0ABD2WCT3</accession>
<sequence>MESFLSSSKSRLTNWGCSRTGDSPRIRAYLGNPSCDLDSAVCALAQAYLEYQIARDGSSDGSKEPDHVFLPVLNVKRNEFRTKTEVRHHLRECNVDVDSLTFRDEVDLQRIHEQGKLDLSLLDHHALTGDDSGLRCAVRSVIDHRPQDRDWPWLDCDLVLEQVGSCASLVARNVLRRRPSSMLELGKLLLGPILIDTANFSKEADRARPLDHEMAEKIEKICSFSASERRQLYEQILKAKTDISELTPDDLLIRDLKVVNGVSIPGFPILVRDFLQLKGASEALRAFCEARNCHTVVLIGMELKEERLTRDIGVYSLDADRAANKLIEALKSSTEPKLELTEVKRNEQDEHQRQETRDSSSSISSGGGELDGKFLALYTQANVRASRKQILPIIQKATASSSSTHS</sequence>
<keyword evidence="5" id="KW-1185">Reference proteome</keyword>
<feature type="domain" description="DHHA2" evidence="3">
    <location>
        <begin position="233"/>
        <end position="398"/>
    </location>
</feature>
<proteinExistence type="inferred from homology"/>
<name>A0ABD2WCT3_9HYME</name>
<dbReference type="PANTHER" id="PTHR12112">
    <property type="entry name" value="BNIP - RELATED"/>
    <property type="match status" value="1"/>
</dbReference>
<dbReference type="Gene3D" id="3.10.310.20">
    <property type="entry name" value="DHHA2 domain"/>
    <property type="match status" value="1"/>
</dbReference>
<organism evidence="4 5">
    <name type="scientific">Trichogramma kaykai</name>
    <dbReference type="NCBI Taxonomy" id="54128"/>
    <lineage>
        <taxon>Eukaryota</taxon>
        <taxon>Metazoa</taxon>
        <taxon>Ecdysozoa</taxon>
        <taxon>Arthropoda</taxon>
        <taxon>Hexapoda</taxon>
        <taxon>Insecta</taxon>
        <taxon>Pterygota</taxon>
        <taxon>Neoptera</taxon>
        <taxon>Endopterygota</taxon>
        <taxon>Hymenoptera</taxon>
        <taxon>Apocrita</taxon>
        <taxon>Proctotrupomorpha</taxon>
        <taxon>Chalcidoidea</taxon>
        <taxon>Trichogrammatidae</taxon>
        <taxon>Trichogramma</taxon>
    </lineage>
</organism>
<dbReference type="InterPro" id="IPR038222">
    <property type="entry name" value="DHHA2_dom_sf"/>
</dbReference>
<dbReference type="SUPFAM" id="SSF64182">
    <property type="entry name" value="DHH phosphoesterases"/>
    <property type="match status" value="1"/>
</dbReference>
<comment type="caution">
    <text evidence="4">The sequence shown here is derived from an EMBL/GenBank/DDBJ whole genome shotgun (WGS) entry which is preliminary data.</text>
</comment>
<feature type="region of interest" description="Disordered" evidence="2">
    <location>
        <begin position="338"/>
        <end position="369"/>
    </location>
</feature>
<dbReference type="InterPro" id="IPR038763">
    <property type="entry name" value="DHH_sf"/>
</dbReference>
<dbReference type="Gene3D" id="3.90.1640.10">
    <property type="entry name" value="inorganic pyrophosphatase (n-terminal core)"/>
    <property type="match status" value="1"/>
</dbReference>
<reference evidence="4 5" key="1">
    <citation type="journal article" date="2024" name="bioRxiv">
        <title>A reference genome for Trichogramma kaykai: A tiny desert-dwelling parasitoid wasp with competing sex-ratio distorters.</title>
        <authorList>
            <person name="Culotta J."/>
            <person name="Lindsey A.R."/>
        </authorList>
    </citation>
    <scope>NUCLEOTIDE SEQUENCE [LARGE SCALE GENOMIC DNA]</scope>
    <source>
        <strain evidence="4 5">KSX58</strain>
    </source>
</reference>
<comment type="similarity">
    <text evidence="1">Belongs to the PPase class C family. Prune subfamily.</text>
</comment>
<dbReference type="Pfam" id="PF02833">
    <property type="entry name" value="DHHA2"/>
    <property type="match status" value="1"/>
</dbReference>
<dbReference type="Proteomes" id="UP001627154">
    <property type="component" value="Unassembled WGS sequence"/>
</dbReference>
<gene>
    <name evidence="4" type="ORF">TKK_014517</name>
</gene>
<dbReference type="AlphaFoldDB" id="A0ABD2WCT3"/>